<protein>
    <submittedName>
        <fullName evidence="2">Uncharacterized protein</fullName>
    </submittedName>
</protein>
<accession>A0A6J7WSU6</accession>
<name>A0A6J7WSU6_9CAUD</name>
<proteinExistence type="predicted"/>
<organism evidence="2">
    <name type="scientific">uncultured Caudovirales phage</name>
    <dbReference type="NCBI Taxonomy" id="2100421"/>
    <lineage>
        <taxon>Viruses</taxon>
        <taxon>Duplodnaviria</taxon>
        <taxon>Heunggongvirae</taxon>
        <taxon>Uroviricota</taxon>
        <taxon>Caudoviricetes</taxon>
        <taxon>Peduoviridae</taxon>
        <taxon>Maltschvirus</taxon>
        <taxon>Maltschvirus maltsch</taxon>
    </lineage>
</organism>
<evidence type="ECO:0000313" key="1">
    <source>
        <dbReference type="EMBL" id="CAB4128576.1"/>
    </source>
</evidence>
<evidence type="ECO:0000313" key="2">
    <source>
        <dbReference type="EMBL" id="CAB5218363.1"/>
    </source>
</evidence>
<dbReference type="EMBL" id="LR796224">
    <property type="protein sequence ID" value="CAB4128576.1"/>
    <property type="molecule type" value="Genomic_DNA"/>
</dbReference>
<sequence length="65" mass="7271">MSEKKRIIMLRLPGVLVDSIDALAADKGLTRTSMVIMLLTSPIFKALNEKRKEAQRNARKSKTGE</sequence>
<reference evidence="2" key="1">
    <citation type="submission" date="2020-05" db="EMBL/GenBank/DDBJ databases">
        <authorList>
            <person name="Chiriac C."/>
            <person name="Salcher M."/>
            <person name="Ghai R."/>
            <person name="Kavagutti S V."/>
        </authorList>
    </citation>
    <scope>NUCLEOTIDE SEQUENCE</scope>
</reference>
<dbReference type="EMBL" id="LR798264">
    <property type="protein sequence ID" value="CAB5218363.1"/>
    <property type="molecule type" value="Genomic_DNA"/>
</dbReference>
<gene>
    <name evidence="1" type="ORF">UFOVP107_43</name>
    <name evidence="2" type="ORF">UFOVP214_8</name>
</gene>